<accession>A0ABR2ZGE6</accession>
<dbReference type="InterPro" id="IPR036236">
    <property type="entry name" value="Znf_C2H2_sf"/>
</dbReference>
<dbReference type="Proteomes" id="UP001437256">
    <property type="component" value="Unassembled WGS sequence"/>
</dbReference>
<feature type="domain" description="C2H2-type" evidence="3">
    <location>
        <begin position="1029"/>
        <end position="1059"/>
    </location>
</feature>
<evidence type="ECO:0000259" key="3">
    <source>
        <dbReference type="PROSITE" id="PS50157"/>
    </source>
</evidence>
<feature type="region of interest" description="Disordered" evidence="2">
    <location>
        <begin position="597"/>
        <end position="665"/>
    </location>
</feature>
<keyword evidence="5" id="KW-1185">Reference proteome</keyword>
<dbReference type="EMBL" id="JBBXMP010000179">
    <property type="protein sequence ID" value="KAL0060373.1"/>
    <property type="molecule type" value="Genomic_DNA"/>
</dbReference>
<evidence type="ECO:0000256" key="1">
    <source>
        <dbReference type="PROSITE-ProRule" id="PRU00042"/>
    </source>
</evidence>
<dbReference type="InterPro" id="IPR013087">
    <property type="entry name" value="Znf_C2H2_type"/>
</dbReference>
<name>A0ABR2ZGE6_9AGAR</name>
<protein>
    <recommendedName>
        <fullName evidence="3">C2H2-type domain-containing protein</fullName>
    </recommendedName>
</protein>
<feature type="compositionally biased region" description="Polar residues" evidence="2">
    <location>
        <begin position="298"/>
        <end position="312"/>
    </location>
</feature>
<feature type="region of interest" description="Disordered" evidence="2">
    <location>
        <begin position="75"/>
        <end position="128"/>
    </location>
</feature>
<dbReference type="SMART" id="SM00355">
    <property type="entry name" value="ZnF_C2H2"/>
    <property type="match status" value="2"/>
</dbReference>
<feature type="region of interest" description="Disordered" evidence="2">
    <location>
        <begin position="1"/>
        <end position="33"/>
    </location>
</feature>
<keyword evidence="1" id="KW-0863">Zinc-finger</keyword>
<keyword evidence="1" id="KW-0479">Metal-binding</keyword>
<feature type="region of interest" description="Disordered" evidence="2">
    <location>
        <begin position="298"/>
        <end position="331"/>
    </location>
</feature>
<gene>
    <name evidence="4" type="ORF">AAF712_012824</name>
</gene>
<dbReference type="PROSITE" id="PS50157">
    <property type="entry name" value="ZINC_FINGER_C2H2_2"/>
    <property type="match status" value="2"/>
</dbReference>
<comment type="caution">
    <text evidence="4">The sequence shown here is derived from an EMBL/GenBank/DDBJ whole genome shotgun (WGS) entry which is preliminary data.</text>
</comment>
<keyword evidence="1" id="KW-0862">Zinc</keyword>
<dbReference type="Gene3D" id="3.30.160.60">
    <property type="entry name" value="Classic Zinc Finger"/>
    <property type="match status" value="2"/>
</dbReference>
<organism evidence="4 5">
    <name type="scientific">Marasmius tenuissimus</name>
    <dbReference type="NCBI Taxonomy" id="585030"/>
    <lineage>
        <taxon>Eukaryota</taxon>
        <taxon>Fungi</taxon>
        <taxon>Dikarya</taxon>
        <taxon>Basidiomycota</taxon>
        <taxon>Agaricomycotina</taxon>
        <taxon>Agaricomycetes</taxon>
        <taxon>Agaricomycetidae</taxon>
        <taxon>Agaricales</taxon>
        <taxon>Marasmiineae</taxon>
        <taxon>Marasmiaceae</taxon>
        <taxon>Marasmius</taxon>
    </lineage>
</organism>
<sequence>MDMDMDTDDSEGEAGCEDEVRSNAAETFTTGFGQTQSHAIASISPFEDSLPSSSRLPPTLPIGYTTSGPYVVSLAGPSPLSRRPDSPTFEESCSPGLAWNPAADTATECPQNNRSSRKRNMRRMSQERGHPYALAYDTHNDGNRNETYNHSRVYKERVSTRASARALKQVTNTFNDFRNTTNGRIVTRRSTSISADEKAQVLWQSSLSASGPSSSPSASHTTQCSFQAPLLNRIPSPPSEKSHNEHGTSLPAGESKSPYTSHTTPSQDVLNPTPALPFEKSQLSILRESAVTSPFISHATPDSSQNTLINSTPTPPFHGPNSSQQIMGKDRERTRSERYESLLLRCKLGFPLWRPSPRYTESGEYIPDIGSVGVYNHGLPFNTLFNITQARNSPANRDGIPEGVDPPCVLGPRAITIEKEYHLPRTTFIQPEGAIPEQGVQTNNESRQHSDFFTFHLANAGGALLMVPHGGTLQKLEKTTEFKERVQLHWRQWYEFAGEQVDLDGGQVLCLVTGVERCSVWAMAAWDSMSSYAGGKPGSLELSVDNHTGACSWAFPPARCSTQSSTIPATNGNIDPRETIFIRGFWIDGLIGGLTSRSDTSSLRGENDNSGGDSGGTRDYSGNAPSSGSSSSKALSSTHPSFSGGGRSGTSGQQRPDPPTNETQILEFDPDFLDGDEPAMVTNPCRVINEFAFELIARIKPTLLITGCAAFSHDEDWISIVNDSDEELPRGVEIIRRICLKFKFTIEGDTIHTASLSDRDKELLEQREALRQGQGGLVSALVVFVENDSSTASPAPGTLVSPSSVCEGSDVRQRLATCSLDDTNPQVTMSSSPRLELPSIPDGSFVPAHPISEASGISPFDASVELPVVDSLANTLVADRRREPQSYPRVQFDDAGTLGPESSQELRTPFDYYSEHVLQVCSQAYYTPPVSYQPTLPIASTNYLHQYASGSNTPFGFDSYDSPTLPRSLASEAAGPQSVIAPHSPVIIQSTTLEVRNVPLSDANVERPIVGSMANTLVARSLRRREPKYFCDVPGCTAQGFTQKHNLEYHKRSHRNERPYHCDLCFRPFGARSNLNRHINRGTCRPP</sequence>
<feature type="region of interest" description="Disordered" evidence="2">
    <location>
        <begin position="230"/>
        <end position="275"/>
    </location>
</feature>
<evidence type="ECO:0000256" key="2">
    <source>
        <dbReference type="SAM" id="MobiDB-lite"/>
    </source>
</evidence>
<feature type="compositionally biased region" description="Polar residues" evidence="2">
    <location>
        <begin position="257"/>
        <end position="270"/>
    </location>
</feature>
<feature type="compositionally biased region" description="Polar residues" evidence="2">
    <location>
        <begin position="24"/>
        <end position="33"/>
    </location>
</feature>
<feature type="compositionally biased region" description="Acidic residues" evidence="2">
    <location>
        <begin position="1"/>
        <end position="17"/>
    </location>
</feature>
<proteinExistence type="predicted"/>
<evidence type="ECO:0000313" key="5">
    <source>
        <dbReference type="Proteomes" id="UP001437256"/>
    </source>
</evidence>
<reference evidence="4 5" key="1">
    <citation type="submission" date="2024-05" db="EMBL/GenBank/DDBJ databases">
        <title>A draft genome resource for the thread blight pathogen Marasmius tenuissimus strain MS-2.</title>
        <authorList>
            <person name="Yulfo-Soto G.E."/>
            <person name="Baruah I.K."/>
            <person name="Amoako-Attah I."/>
            <person name="Bukari Y."/>
            <person name="Meinhardt L.W."/>
            <person name="Bailey B.A."/>
            <person name="Cohen S.P."/>
        </authorList>
    </citation>
    <scope>NUCLEOTIDE SEQUENCE [LARGE SCALE GENOMIC DNA]</scope>
    <source>
        <strain evidence="4 5">MS-2</strain>
    </source>
</reference>
<evidence type="ECO:0000313" key="4">
    <source>
        <dbReference type="EMBL" id="KAL0060373.1"/>
    </source>
</evidence>
<feature type="compositionally biased region" description="Low complexity" evidence="2">
    <location>
        <begin position="621"/>
        <end position="642"/>
    </location>
</feature>
<feature type="domain" description="C2H2-type" evidence="3">
    <location>
        <begin position="1060"/>
        <end position="1087"/>
    </location>
</feature>
<dbReference type="SUPFAM" id="SSF57667">
    <property type="entry name" value="beta-beta-alpha zinc fingers"/>
    <property type="match status" value="1"/>
</dbReference>